<sequence length="177" mass="20621">MESCSDAVSVKEEPYDDWPNACEDYNFDAVDYCKAENFEALPSHEISAKRANETAPSRKRSDKNLIIEFECKDVKIEPPSLSTPIVKPENQNCSPIVKMENEQMINFVNEKSHRVKASRKQHIDTKHKSIRPKKFEVSNESFSYKTNLKVHLKTVHDRSKTFELPLRQEYTIFIHEC</sequence>
<name>A0ABD2XNM6_9HYME</name>
<proteinExistence type="predicted"/>
<dbReference type="Proteomes" id="UP001627154">
    <property type="component" value="Unassembled WGS sequence"/>
</dbReference>
<reference evidence="1 2" key="1">
    <citation type="journal article" date="2024" name="bioRxiv">
        <title>A reference genome for Trichogramma kaykai: A tiny desert-dwelling parasitoid wasp with competing sex-ratio distorters.</title>
        <authorList>
            <person name="Culotta J."/>
            <person name="Lindsey A.R."/>
        </authorList>
    </citation>
    <scope>NUCLEOTIDE SEQUENCE [LARGE SCALE GENOMIC DNA]</scope>
    <source>
        <strain evidence="1 2">KSX58</strain>
    </source>
</reference>
<dbReference type="AlphaFoldDB" id="A0ABD2XNM6"/>
<gene>
    <name evidence="1" type="ORF">TKK_000784</name>
</gene>
<accession>A0ABD2XNM6</accession>
<organism evidence="1 2">
    <name type="scientific">Trichogramma kaykai</name>
    <dbReference type="NCBI Taxonomy" id="54128"/>
    <lineage>
        <taxon>Eukaryota</taxon>
        <taxon>Metazoa</taxon>
        <taxon>Ecdysozoa</taxon>
        <taxon>Arthropoda</taxon>
        <taxon>Hexapoda</taxon>
        <taxon>Insecta</taxon>
        <taxon>Pterygota</taxon>
        <taxon>Neoptera</taxon>
        <taxon>Endopterygota</taxon>
        <taxon>Hymenoptera</taxon>
        <taxon>Apocrita</taxon>
        <taxon>Proctotrupomorpha</taxon>
        <taxon>Chalcidoidea</taxon>
        <taxon>Trichogrammatidae</taxon>
        <taxon>Trichogramma</taxon>
    </lineage>
</organism>
<protein>
    <submittedName>
        <fullName evidence="1">Uncharacterized protein</fullName>
    </submittedName>
</protein>
<evidence type="ECO:0000313" key="1">
    <source>
        <dbReference type="EMBL" id="KAL3406623.1"/>
    </source>
</evidence>
<dbReference type="EMBL" id="JBJJXI010000018">
    <property type="protein sequence ID" value="KAL3406623.1"/>
    <property type="molecule type" value="Genomic_DNA"/>
</dbReference>
<keyword evidence="2" id="KW-1185">Reference proteome</keyword>
<evidence type="ECO:0000313" key="2">
    <source>
        <dbReference type="Proteomes" id="UP001627154"/>
    </source>
</evidence>
<comment type="caution">
    <text evidence="1">The sequence shown here is derived from an EMBL/GenBank/DDBJ whole genome shotgun (WGS) entry which is preliminary data.</text>
</comment>